<gene>
    <name evidence="1" type="ORF">GCM10012282_41190</name>
</gene>
<dbReference type="Proteomes" id="UP000625682">
    <property type="component" value="Unassembled WGS sequence"/>
</dbReference>
<accession>A0A917L2W7</accession>
<sequence>MTIFDWCRHCGNHGPMTEEHLPPRVAGNRSPITVYNEQDGALTVLRSFEAGHTIPSLCRADNNKASHRGLPEAYALWRDDTIGHLREAAAAFHHSSGQPHNDLFFIAAREGGAFTLPMEHGTKLGSEHITNLNPGKIVRQVLGMMLAVQDTRYLLDTQPQLAAAYHSDEPTSIEPFALHLALAGSGLCYFRNGVLSVSVSLTGQGASSTEFWAVSFPPFLIFLTSGPKAPIEATRIDRWLGYPVSRAFSKRDRKMRYPIADPRELLVAKLYQDQQRLEEMGG</sequence>
<protein>
    <submittedName>
        <fullName evidence="1">Uncharacterized protein</fullName>
    </submittedName>
</protein>
<dbReference type="EMBL" id="BMMU01000012">
    <property type="protein sequence ID" value="GGJ40257.1"/>
    <property type="molecule type" value="Genomic_DNA"/>
</dbReference>
<evidence type="ECO:0000313" key="1">
    <source>
        <dbReference type="EMBL" id="GGJ40257.1"/>
    </source>
</evidence>
<dbReference type="RefSeq" id="WP_189148822.1">
    <property type="nucleotide sequence ID" value="NZ_BAABER010000011.1"/>
</dbReference>
<organism evidence="1 2">
    <name type="scientific">Streptomyces lacrimifluminis</name>
    <dbReference type="NCBI Taxonomy" id="1500077"/>
    <lineage>
        <taxon>Bacteria</taxon>
        <taxon>Bacillati</taxon>
        <taxon>Actinomycetota</taxon>
        <taxon>Actinomycetes</taxon>
        <taxon>Kitasatosporales</taxon>
        <taxon>Streptomycetaceae</taxon>
        <taxon>Streptomyces</taxon>
    </lineage>
</organism>
<name>A0A917L2W7_9ACTN</name>
<reference evidence="1" key="2">
    <citation type="submission" date="2020-09" db="EMBL/GenBank/DDBJ databases">
        <authorList>
            <person name="Sun Q."/>
            <person name="Zhou Y."/>
        </authorList>
    </citation>
    <scope>NUCLEOTIDE SEQUENCE</scope>
    <source>
        <strain evidence="1">CGMCC 4.7272</strain>
    </source>
</reference>
<proteinExistence type="predicted"/>
<reference evidence="1" key="1">
    <citation type="journal article" date="2014" name="Int. J. Syst. Evol. Microbiol.">
        <title>Complete genome sequence of Corynebacterium casei LMG S-19264T (=DSM 44701T), isolated from a smear-ripened cheese.</title>
        <authorList>
            <consortium name="US DOE Joint Genome Institute (JGI-PGF)"/>
            <person name="Walter F."/>
            <person name="Albersmeier A."/>
            <person name="Kalinowski J."/>
            <person name="Ruckert C."/>
        </authorList>
    </citation>
    <scope>NUCLEOTIDE SEQUENCE</scope>
    <source>
        <strain evidence="1">CGMCC 4.7272</strain>
    </source>
</reference>
<dbReference type="AlphaFoldDB" id="A0A917L2W7"/>
<evidence type="ECO:0000313" key="2">
    <source>
        <dbReference type="Proteomes" id="UP000625682"/>
    </source>
</evidence>
<comment type="caution">
    <text evidence="1">The sequence shown here is derived from an EMBL/GenBank/DDBJ whole genome shotgun (WGS) entry which is preliminary data.</text>
</comment>
<keyword evidence="2" id="KW-1185">Reference proteome</keyword>